<evidence type="ECO:0000313" key="3">
    <source>
        <dbReference type="EnsemblProtists" id="Phyra78692"/>
    </source>
</evidence>
<dbReference type="SUPFAM" id="SSF103657">
    <property type="entry name" value="BAR/IMD domain-like"/>
    <property type="match status" value="1"/>
</dbReference>
<reference evidence="4" key="1">
    <citation type="journal article" date="2006" name="Science">
        <title>Phytophthora genome sequences uncover evolutionary origins and mechanisms of pathogenesis.</title>
        <authorList>
            <person name="Tyler B.M."/>
            <person name="Tripathy S."/>
            <person name="Zhang X."/>
            <person name="Dehal P."/>
            <person name="Jiang R.H."/>
            <person name="Aerts A."/>
            <person name="Arredondo F.D."/>
            <person name="Baxter L."/>
            <person name="Bensasson D."/>
            <person name="Beynon J.L."/>
            <person name="Chapman J."/>
            <person name="Damasceno C.M."/>
            <person name="Dorrance A.E."/>
            <person name="Dou D."/>
            <person name="Dickerman A.W."/>
            <person name="Dubchak I.L."/>
            <person name="Garbelotto M."/>
            <person name="Gijzen M."/>
            <person name="Gordon S.G."/>
            <person name="Govers F."/>
            <person name="Grunwald N.J."/>
            <person name="Huang W."/>
            <person name="Ivors K.L."/>
            <person name="Jones R.W."/>
            <person name="Kamoun S."/>
            <person name="Krampis K."/>
            <person name="Lamour K.H."/>
            <person name="Lee M.K."/>
            <person name="McDonald W.H."/>
            <person name="Medina M."/>
            <person name="Meijer H.J."/>
            <person name="Nordberg E.K."/>
            <person name="Maclean D.J."/>
            <person name="Ospina-Giraldo M.D."/>
            <person name="Morris P.F."/>
            <person name="Phuntumart V."/>
            <person name="Putnam N.H."/>
            <person name="Rash S."/>
            <person name="Rose J.K."/>
            <person name="Sakihama Y."/>
            <person name="Salamov A.A."/>
            <person name="Savidor A."/>
            <person name="Scheuring C.F."/>
            <person name="Smith B.M."/>
            <person name="Sobral B.W."/>
            <person name="Terry A."/>
            <person name="Torto-Alalibo T.A."/>
            <person name="Win J."/>
            <person name="Xu Z."/>
            <person name="Zhang H."/>
            <person name="Grigoriev I.V."/>
            <person name="Rokhsar D.S."/>
            <person name="Boore J.L."/>
        </authorList>
    </citation>
    <scope>NUCLEOTIDE SEQUENCE [LARGE SCALE GENOMIC DNA]</scope>
    <source>
        <strain evidence="4">Pr102</strain>
    </source>
</reference>
<evidence type="ECO:0000256" key="1">
    <source>
        <dbReference type="SAM" id="MobiDB-lite"/>
    </source>
</evidence>
<sequence length="1061" mass="117226">MRPLSTRILPGLPSIKRRRRRRSSSASDATSPAPLASSDSDSGDFLPRRLLPTASLSLRRLRHRSLSPTSVRSFNSAMATTMVPAPPYMLGERPTPAHGGSGAPSFRQVPFVRASERVESGVKVRKQLRKYLKAASATQHMVAQTHLSDACLPALQPQEVAQSCFQEFFSQMRTYNQVLGNKHLAASKAYLDMTKPLEQSGKSRRWARDVYNLVQRCVTDVQVAEKKMEKARTRVARAADELAHWKTVLAANEATYQVQPNNPEVKRAFQLAQYRFSNAFGEDEAAGAEYDDARTMLFGAIARRDEVVEEASELSQSVEEDRLDTLLIVIGQFVETKVAILQAEIEAMADLQRTLKAMDRDSVVQQYIVDSMTPELTHRHAKALSLMEWHRVSWRYEQQSRQSAEPDSYLAVSGSQEDVAKLKASGVSEKDVEVIKDFVSSCFVEPEAALLPSAASTALGTTGPSSKHRGKFTDASASATQSMYRLGVVRRVILDCLTHQRSHDRELSREGFSRLATALRLLLDACLAHHDTRTTKHLMNMLQTFYRKTSKDGQEYLHAALKDHAAWRVAVFWGDALLESVAEELSKTSMDTPWYFLADSERAQKVLEVHNLVFGQALAYLYHLSSFGFTRRQLLQYARNVCFAYELGEEQRISLLSSVQGMALERSQEDDYEEKREEPMGLEDGDWQRPSERDSELSDRGSSRVPAARTADVQFTSFTLPDWSSFSSGGGISSAGTDGSVSKFGRGRGESTASNATTVIEGSTTASYVGSVRDLEEMKMIASTVVGGEGDESWENLFGTSAASASTTEEESIPSILGIDDEASDKHKDKLMKRRKNSRKFNDQLRLARSIPLSLRIHEEEEEAGAEASITTTAVQARSEQKQPPLPPGLPPPSSVPILLRHRSTDNVFVSAREEAGELPPTHGSNYHASRNEHGIAMDENGNAKSERRRHRKLHKARSVASIDTSVLTAENEQVFNSSRSTVSASAGMDQIKTIAARMKQRRKENSGGSIGFVSLTRAQSDATGSASPSAAAPQEPPTPEKKEETTLSGVAALRARFENK</sequence>
<dbReference type="InterPro" id="IPR039872">
    <property type="entry name" value="KIAA0513"/>
</dbReference>
<dbReference type="PANTHER" id="PTHR13663">
    <property type="entry name" value="SIMILAR TO RIKEN CDNA 6430548M08"/>
    <property type="match status" value="1"/>
</dbReference>
<dbReference type="VEuPathDB" id="FungiDB:KRP23_5296"/>
<dbReference type="VEuPathDB" id="FungiDB:KRP22_829"/>
<feature type="region of interest" description="Disordered" evidence="1">
    <location>
        <begin position="862"/>
        <end position="892"/>
    </location>
</feature>
<dbReference type="PANTHER" id="PTHR13663:SF2">
    <property type="entry name" value="SIMILAR TO RIKEN CDNA 6430548M08"/>
    <property type="match status" value="1"/>
</dbReference>
<feature type="compositionally biased region" description="Basic and acidic residues" evidence="1">
    <location>
        <begin position="666"/>
        <end position="679"/>
    </location>
</feature>
<accession>H3GPP1</accession>
<dbReference type="OMA" id="MLQTFYR"/>
<dbReference type="HOGENOM" id="CLU_308946_0_0_1"/>
<proteinExistence type="predicted"/>
<feature type="region of interest" description="Disordered" evidence="1">
    <location>
        <begin position="1"/>
        <end position="46"/>
    </location>
</feature>
<dbReference type="Gene3D" id="1.20.1270.60">
    <property type="entry name" value="Arfaptin homology (AH) domain/BAR domain"/>
    <property type="match status" value="1"/>
</dbReference>
<feature type="compositionally biased region" description="Low complexity" evidence="1">
    <location>
        <begin position="24"/>
        <end position="40"/>
    </location>
</feature>
<feature type="region of interest" description="Disordered" evidence="1">
    <location>
        <begin position="802"/>
        <end position="821"/>
    </location>
</feature>
<evidence type="ECO:0000259" key="2">
    <source>
        <dbReference type="Pfam" id="PF12335"/>
    </source>
</evidence>
<dbReference type="Proteomes" id="UP000005238">
    <property type="component" value="Unassembled WGS sequence"/>
</dbReference>
<protein>
    <recommendedName>
        <fullName evidence="2">SBF1/SBF2 domain-containing protein</fullName>
    </recommendedName>
</protein>
<feature type="compositionally biased region" description="Basic residues" evidence="1">
    <location>
        <begin position="947"/>
        <end position="958"/>
    </location>
</feature>
<organism evidence="3 4">
    <name type="scientific">Phytophthora ramorum</name>
    <name type="common">Sudden oak death agent</name>
    <dbReference type="NCBI Taxonomy" id="164328"/>
    <lineage>
        <taxon>Eukaryota</taxon>
        <taxon>Sar</taxon>
        <taxon>Stramenopiles</taxon>
        <taxon>Oomycota</taxon>
        <taxon>Peronosporomycetes</taxon>
        <taxon>Peronosporales</taxon>
        <taxon>Peronosporaceae</taxon>
        <taxon>Phytophthora</taxon>
    </lineage>
</organism>
<dbReference type="STRING" id="164328.H3GPP1"/>
<feature type="domain" description="SBF1/SBF2" evidence="2">
    <location>
        <begin position="483"/>
        <end position="590"/>
    </location>
</feature>
<dbReference type="eggNOG" id="ENOG502QUDJ">
    <property type="taxonomic scope" value="Eukaryota"/>
</dbReference>
<feature type="region of interest" description="Disordered" evidence="1">
    <location>
        <begin position="666"/>
        <end position="707"/>
    </location>
</feature>
<dbReference type="EMBL" id="DS566030">
    <property type="status" value="NOT_ANNOTATED_CDS"/>
    <property type="molecule type" value="Genomic_DNA"/>
</dbReference>
<dbReference type="EnsemblProtists" id="Phyra78692">
    <property type="protein sequence ID" value="Phyra78692"/>
    <property type="gene ID" value="Phyra78692"/>
</dbReference>
<keyword evidence="4" id="KW-1185">Reference proteome</keyword>
<dbReference type="InterPro" id="IPR027267">
    <property type="entry name" value="AH/BAR_dom_sf"/>
</dbReference>
<name>H3GPP1_PHYRM</name>
<feature type="compositionally biased region" description="Low complexity" evidence="1">
    <location>
        <begin position="1021"/>
        <end position="1034"/>
    </location>
</feature>
<feature type="region of interest" description="Disordered" evidence="1">
    <location>
        <begin position="1000"/>
        <end position="1061"/>
    </location>
</feature>
<dbReference type="AlphaFoldDB" id="H3GPP1"/>
<dbReference type="InterPro" id="IPR022096">
    <property type="entry name" value="SBF1/SBF2"/>
</dbReference>
<dbReference type="InParanoid" id="H3GPP1"/>
<reference evidence="3" key="2">
    <citation type="submission" date="2015-06" db="UniProtKB">
        <authorList>
            <consortium name="EnsemblProtists"/>
        </authorList>
    </citation>
    <scope>IDENTIFICATION</scope>
    <source>
        <strain evidence="3">Pr102</strain>
    </source>
</reference>
<evidence type="ECO:0000313" key="4">
    <source>
        <dbReference type="Proteomes" id="UP000005238"/>
    </source>
</evidence>
<feature type="compositionally biased region" description="Polar residues" evidence="1">
    <location>
        <begin position="869"/>
        <end position="878"/>
    </location>
</feature>
<feature type="region of interest" description="Disordered" evidence="1">
    <location>
        <begin position="937"/>
        <end position="958"/>
    </location>
</feature>
<dbReference type="Pfam" id="PF12335">
    <property type="entry name" value="SBF2"/>
    <property type="match status" value="1"/>
</dbReference>
<feature type="region of interest" description="Disordered" evidence="1">
    <location>
        <begin position="728"/>
        <end position="758"/>
    </location>
</feature>
<feature type="compositionally biased region" description="Basic and acidic residues" evidence="1">
    <location>
        <begin position="686"/>
        <end position="702"/>
    </location>
</feature>